<feature type="compositionally biased region" description="Low complexity" evidence="1">
    <location>
        <begin position="349"/>
        <end position="382"/>
    </location>
</feature>
<feature type="compositionally biased region" description="Polar residues" evidence="1">
    <location>
        <begin position="90"/>
        <end position="102"/>
    </location>
</feature>
<feature type="compositionally biased region" description="Basic and acidic residues" evidence="1">
    <location>
        <begin position="148"/>
        <end position="177"/>
    </location>
</feature>
<organism evidence="2 3">
    <name type="scientific">Byssothecium circinans</name>
    <dbReference type="NCBI Taxonomy" id="147558"/>
    <lineage>
        <taxon>Eukaryota</taxon>
        <taxon>Fungi</taxon>
        <taxon>Dikarya</taxon>
        <taxon>Ascomycota</taxon>
        <taxon>Pezizomycotina</taxon>
        <taxon>Dothideomycetes</taxon>
        <taxon>Pleosporomycetidae</taxon>
        <taxon>Pleosporales</taxon>
        <taxon>Massarineae</taxon>
        <taxon>Massarinaceae</taxon>
        <taxon>Byssothecium</taxon>
    </lineage>
</organism>
<feature type="compositionally biased region" description="Polar residues" evidence="1">
    <location>
        <begin position="441"/>
        <end position="456"/>
    </location>
</feature>
<feature type="region of interest" description="Disordered" evidence="1">
    <location>
        <begin position="855"/>
        <end position="958"/>
    </location>
</feature>
<dbReference type="EMBL" id="ML976997">
    <property type="protein sequence ID" value="KAF1954732.1"/>
    <property type="molecule type" value="Genomic_DNA"/>
</dbReference>
<feature type="compositionally biased region" description="Low complexity" evidence="1">
    <location>
        <begin position="879"/>
        <end position="895"/>
    </location>
</feature>
<accession>A0A6A5TSU1</accession>
<feature type="compositionally biased region" description="Low complexity" evidence="1">
    <location>
        <begin position="427"/>
        <end position="440"/>
    </location>
</feature>
<reference evidence="2" key="1">
    <citation type="journal article" date="2020" name="Stud. Mycol.">
        <title>101 Dothideomycetes genomes: a test case for predicting lifestyles and emergence of pathogens.</title>
        <authorList>
            <person name="Haridas S."/>
            <person name="Albert R."/>
            <person name="Binder M."/>
            <person name="Bloem J."/>
            <person name="Labutti K."/>
            <person name="Salamov A."/>
            <person name="Andreopoulos B."/>
            <person name="Baker S."/>
            <person name="Barry K."/>
            <person name="Bills G."/>
            <person name="Bluhm B."/>
            <person name="Cannon C."/>
            <person name="Castanera R."/>
            <person name="Culley D."/>
            <person name="Daum C."/>
            <person name="Ezra D."/>
            <person name="Gonzalez J."/>
            <person name="Henrissat B."/>
            <person name="Kuo A."/>
            <person name="Liang C."/>
            <person name="Lipzen A."/>
            <person name="Lutzoni F."/>
            <person name="Magnuson J."/>
            <person name="Mondo S."/>
            <person name="Nolan M."/>
            <person name="Ohm R."/>
            <person name="Pangilinan J."/>
            <person name="Park H.-J."/>
            <person name="Ramirez L."/>
            <person name="Alfaro M."/>
            <person name="Sun H."/>
            <person name="Tritt A."/>
            <person name="Yoshinaga Y."/>
            <person name="Zwiers L.-H."/>
            <person name="Turgeon B."/>
            <person name="Goodwin S."/>
            <person name="Spatafora J."/>
            <person name="Crous P."/>
            <person name="Grigoriev I."/>
        </authorList>
    </citation>
    <scope>NUCLEOTIDE SEQUENCE</scope>
    <source>
        <strain evidence="2">CBS 675.92</strain>
    </source>
</reference>
<dbReference type="OrthoDB" id="4155914at2759"/>
<protein>
    <submittedName>
        <fullName evidence="2">Uncharacterized protein</fullName>
    </submittedName>
</protein>
<feature type="compositionally biased region" description="Low complexity" evidence="1">
    <location>
        <begin position="525"/>
        <end position="539"/>
    </location>
</feature>
<dbReference type="AlphaFoldDB" id="A0A6A5TSU1"/>
<evidence type="ECO:0000313" key="2">
    <source>
        <dbReference type="EMBL" id="KAF1954732.1"/>
    </source>
</evidence>
<sequence length="981" mass="108307">MPSKLPWSKSNRSHASIDTSSGHPSPVPSGNPSAIAVNDSNRYPSPEGQQVAQSPQPPGQQTSPVGPQGGYRQQFPQRATSHRHSANVALDQQNLQQLRNAPQQPPPTYESQQQQVPPRRGSYQPQSPYVQEPPKQKQSLRSRLGLTSHKEEDAQKQASKADKVARRVSVRKSDPRAQDYQAQQEHNRLQAQQWNRGHGGGSSSHLPVSAEQDEHNNSNLDPFLQQEEETQPRVPPKDGFQGHPQQYSQHQHPSQEQFRPPIARVNTEGSYHAPGGGVDYSPELQQQHQGLQPQHQPQQTQQQQQYQSYHPPPPQPQPQNSGEYQAFHPNAPSPLITSAQLQPPDHASQQQQQNYYQYQAQHQAQQQAQQQLPQGPQDGQAQSAHYPQQTQYSPQAQPHQSQDLQHVQHNRVPSQTQVELKAPPPTQQQQHPHIVQGGQPIDSQHLQQLRPPSSQAHIAPPSPLQPQGLPFQAYDSQQGQPAEPHSLNITPPQQTQDNMPPGNQRGTLRKVNEPGPPSGPPTREGSLLSQNQAQGQALGQPPPSPGPHQTFGANVVPAASQGQPYRGEKGQPPSNAELGRATPPPRSASDMSDDEVSALIKEHEVLREKYQKVKRYFFEQQSQVHQLQNTLANQRISLSRTAWDDSEYATRFNRLDGLIAQLSFAIRKDWKSIPPWLHTVVNKNAVETGKQEMTAVGRAFISCWLVENIFDKYFHPDLEVGLSTQLKNIQTNIRKNAPAAQIAEDEDALIAKVINWRLATLEGLSDLLRANSAAVNRQALTDKLNEQLIGSLQMHLNDPAPPDLAGGVPMIIELAISVAQHLPLESREVQIEYFYPGSPVATEFMKMESGIPALTAPIEQPDEADRASVRSVVSKGDDSASIAEQEQQAIQAQQAHQNAKDQSNKKHSIFGFGGSKKPTQTPASLGKRESVLGQGGSQQSLSQPPSVAKEEPPPPKVRLSVGFTVQIRGKSILIKAPVYST</sequence>
<proteinExistence type="predicted"/>
<evidence type="ECO:0000313" key="3">
    <source>
        <dbReference type="Proteomes" id="UP000800035"/>
    </source>
</evidence>
<keyword evidence="3" id="KW-1185">Reference proteome</keyword>
<feature type="compositionally biased region" description="Polar residues" evidence="1">
    <location>
        <begin position="8"/>
        <end position="52"/>
    </location>
</feature>
<feature type="compositionally biased region" description="Low complexity" evidence="1">
    <location>
        <begin position="241"/>
        <end position="257"/>
    </location>
</feature>
<dbReference type="Proteomes" id="UP000800035">
    <property type="component" value="Unassembled WGS sequence"/>
</dbReference>
<feature type="compositionally biased region" description="Polar residues" evidence="1">
    <location>
        <begin position="383"/>
        <end position="418"/>
    </location>
</feature>
<name>A0A6A5TSU1_9PLEO</name>
<feature type="compositionally biased region" description="Low complexity" evidence="1">
    <location>
        <begin position="285"/>
        <end position="309"/>
    </location>
</feature>
<feature type="compositionally biased region" description="Polar residues" evidence="1">
    <location>
        <begin position="180"/>
        <end position="195"/>
    </location>
</feature>
<feature type="compositionally biased region" description="Low complexity" evidence="1">
    <location>
        <begin position="937"/>
        <end position="947"/>
    </location>
</feature>
<evidence type="ECO:0000256" key="1">
    <source>
        <dbReference type="SAM" id="MobiDB-lite"/>
    </source>
</evidence>
<feature type="compositionally biased region" description="Polar residues" evidence="1">
    <location>
        <begin position="487"/>
        <end position="498"/>
    </location>
</feature>
<feature type="region of interest" description="Disordered" evidence="1">
    <location>
        <begin position="1"/>
        <end position="595"/>
    </location>
</feature>
<gene>
    <name evidence="2" type="ORF">CC80DRAFT_549911</name>
</gene>